<dbReference type="GO" id="GO:0046872">
    <property type="term" value="F:metal ion binding"/>
    <property type="evidence" value="ECO:0007669"/>
    <property type="project" value="UniProtKB-KW"/>
</dbReference>
<evidence type="ECO:0000259" key="6">
    <source>
        <dbReference type="PROSITE" id="PS51845"/>
    </source>
</evidence>
<dbReference type="InterPro" id="IPR036971">
    <property type="entry name" value="PDEase_catalytic_dom_sf"/>
</dbReference>
<dbReference type="Pfam" id="PF00233">
    <property type="entry name" value="PDEase_I"/>
    <property type="match status" value="1"/>
</dbReference>
<dbReference type="SMART" id="SM00471">
    <property type="entry name" value="HDc"/>
    <property type="match status" value="1"/>
</dbReference>
<dbReference type="PROSITE" id="PS00126">
    <property type="entry name" value="PDEASE_I_1"/>
    <property type="match status" value="1"/>
</dbReference>
<feature type="binding site" evidence="5">
    <location>
        <position position="200"/>
    </location>
    <ligand>
        <name>Zn(2+)</name>
        <dbReference type="ChEBI" id="CHEBI:29105"/>
        <label>1</label>
    </ligand>
</feature>
<evidence type="ECO:0000256" key="2">
    <source>
        <dbReference type="ARBA" id="ARBA00022801"/>
    </source>
</evidence>
<dbReference type="Gene3D" id="1.10.1300.10">
    <property type="entry name" value="3'5'-cyclic nucleotide phosphodiesterase, catalytic domain"/>
    <property type="match status" value="2"/>
</dbReference>
<evidence type="ECO:0000256" key="3">
    <source>
        <dbReference type="PIRSR" id="PIRSR623088-1"/>
    </source>
</evidence>
<feature type="binding site" evidence="4">
    <location>
        <begin position="159"/>
        <end position="163"/>
    </location>
    <ligand>
        <name>AMP</name>
        <dbReference type="ChEBI" id="CHEBI:456215"/>
    </ligand>
</feature>
<feature type="domain" description="PDEase" evidence="6">
    <location>
        <begin position="60"/>
        <end position="216"/>
    </location>
</feature>
<evidence type="ECO:0000313" key="9">
    <source>
        <dbReference type="WBParaSite" id="HNAJ_0000216301-mRNA-1"/>
    </source>
</evidence>
<gene>
    <name evidence="7" type="ORF">HNAJ_LOCUS2162</name>
</gene>
<feature type="binding site" evidence="5">
    <location>
        <position position="199"/>
    </location>
    <ligand>
        <name>Zn(2+)</name>
        <dbReference type="ChEBI" id="CHEBI:29105"/>
        <label>1</label>
    </ligand>
</feature>
<feature type="binding site" evidence="5">
    <location>
        <position position="264"/>
    </location>
    <ligand>
        <name>Zn(2+)</name>
        <dbReference type="ChEBI" id="CHEBI:29105"/>
        <label>1</label>
    </ligand>
</feature>
<organism evidence="9">
    <name type="scientific">Rodentolepis nana</name>
    <name type="common">Dwarf tapeworm</name>
    <name type="synonym">Hymenolepis nana</name>
    <dbReference type="NCBI Taxonomy" id="102285"/>
    <lineage>
        <taxon>Eukaryota</taxon>
        <taxon>Metazoa</taxon>
        <taxon>Spiralia</taxon>
        <taxon>Lophotrochozoa</taxon>
        <taxon>Platyhelminthes</taxon>
        <taxon>Cestoda</taxon>
        <taxon>Eucestoda</taxon>
        <taxon>Cyclophyllidea</taxon>
        <taxon>Hymenolepididae</taxon>
        <taxon>Rodentolepis</taxon>
    </lineage>
</organism>
<feature type="binding site" evidence="4">
    <location>
        <position position="264"/>
    </location>
    <ligand>
        <name>AMP</name>
        <dbReference type="ChEBI" id="CHEBI:456215"/>
    </ligand>
</feature>
<feature type="binding site" evidence="5">
    <location>
        <position position="200"/>
    </location>
    <ligand>
        <name>Zn(2+)</name>
        <dbReference type="ChEBI" id="CHEBI:29105"/>
        <label>2</label>
    </ligand>
</feature>
<dbReference type="AlphaFoldDB" id="A0A0R3T525"/>
<dbReference type="OrthoDB" id="189220at2759"/>
<reference evidence="7 8" key="2">
    <citation type="submission" date="2018-11" db="EMBL/GenBank/DDBJ databases">
        <authorList>
            <consortium name="Pathogen Informatics"/>
        </authorList>
    </citation>
    <scope>NUCLEOTIDE SEQUENCE [LARGE SCALE GENOMIC DNA]</scope>
</reference>
<dbReference type="CDD" id="cd00077">
    <property type="entry name" value="HDc"/>
    <property type="match status" value="1"/>
</dbReference>
<evidence type="ECO:0000313" key="8">
    <source>
        <dbReference type="Proteomes" id="UP000278807"/>
    </source>
</evidence>
<feature type="binding site" evidence="4">
    <location>
        <position position="200"/>
    </location>
    <ligand>
        <name>AMP</name>
        <dbReference type="ChEBI" id="CHEBI:456215"/>
    </ligand>
</feature>
<accession>A0A0R3T525</accession>
<keyword evidence="1 5" id="KW-0479">Metal-binding</keyword>
<dbReference type="PANTHER" id="PTHR11347">
    <property type="entry name" value="CYCLIC NUCLEOTIDE PHOSPHODIESTERASE"/>
    <property type="match status" value="1"/>
</dbReference>
<dbReference type="STRING" id="102285.A0A0R3T525"/>
<dbReference type="InterPro" id="IPR003607">
    <property type="entry name" value="HD/PDEase_dom"/>
</dbReference>
<feature type="domain" description="PDEase" evidence="6">
    <location>
        <begin position="217"/>
        <end position="335"/>
    </location>
</feature>
<dbReference type="InterPro" id="IPR023174">
    <property type="entry name" value="PDEase_CS"/>
</dbReference>
<dbReference type="WBParaSite" id="HNAJ_0000216301-mRNA-1">
    <property type="protein sequence ID" value="HNAJ_0000216301-mRNA-1"/>
    <property type="gene ID" value="HNAJ_0000216301"/>
</dbReference>
<dbReference type="EMBL" id="UZAE01001000">
    <property type="protein sequence ID" value="VDN98021.1"/>
    <property type="molecule type" value="Genomic_DNA"/>
</dbReference>
<dbReference type="InterPro" id="IPR002073">
    <property type="entry name" value="PDEase_catalytic_dom"/>
</dbReference>
<feature type="active site" description="Proton donor" evidence="3">
    <location>
        <position position="159"/>
    </location>
</feature>
<dbReference type="Proteomes" id="UP000278807">
    <property type="component" value="Unassembled WGS sequence"/>
</dbReference>
<proteinExistence type="predicted"/>
<dbReference type="GO" id="GO:0007165">
    <property type="term" value="P:signal transduction"/>
    <property type="evidence" value="ECO:0007669"/>
    <property type="project" value="InterPro"/>
</dbReference>
<dbReference type="GO" id="GO:0004114">
    <property type="term" value="F:3',5'-cyclic-nucleotide phosphodiesterase activity"/>
    <property type="evidence" value="ECO:0007669"/>
    <property type="project" value="InterPro"/>
</dbReference>
<dbReference type="PROSITE" id="PS51845">
    <property type="entry name" value="PDEASE_I_2"/>
    <property type="match status" value="2"/>
</dbReference>
<feature type="binding site" evidence="4">
    <location>
        <position position="315"/>
    </location>
    <ligand>
        <name>AMP</name>
        <dbReference type="ChEBI" id="CHEBI:456215"/>
    </ligand>
</feature>
<name>A0A0R3T525_RODNA</name>
<dbReference type="SUPFAM" id="SSF109604">
    <property type="entry name" value="HD-domain/PDEase-like"/>
    <property type="match status" value="1"/>
</dbReference>
<keyword evidence="8" id="KW-1185">Reference proteome</keyword>
<keyword evidence="2" id="KW-0378">Hydrolase</keyword>
<feature type="binding site" evidence="5">
    <location>
        <position position="163"/>
    </location>
    <ligand>
        <name>Zn(2+)</name>
        <dbReference type="ChEBI" id="CHEBI:29105"/>
        <label>1</label>
    </ligand>
</feature>
<evidence type="ECO:0000256" key="5">
    <source>
        <dbReference type="PIRSR" id="PIRSR623088-3"/>
    </source>
</evidence>
<evidence type="ECO:0000256" key="4">
    <source>
        <dbReference type="PIRSR" id="PIRSR623088-2"/>
    </source>
</evidence>
<dbReference type="PRINTS" id="PR00387">
    <property type="entry name" value="PDIESTERASE1"/>
</dbReference>
<evidence type="ECO:0000256" key="1">
    <source>
        <dbReference type="ARBA" id="ARBA00022723"/>
    </source>
</evidence>
<protein>
    <submittedName>
        <fullName evidence="9">PDEase domain-containing protein</fullName>
    </submittedName>
</protein>
<reference evidence="9" key="1">
    <citation type="submission" date="2017-02" db="UniProtKB">
        <authorList>
            <consortium name="WormBaseParasite"/>
        </authorList>
    </citation>
    <scope>IDENTIFICATION</scope>
</reference>
<dbReference type="InterPro" id="IPR023088">
    <property type="entry name" value="PDEase"/>
</dbReference>
<evidence type="ECO:0000313" key="7">
    <source>
        <dbReference type="EMBL" id="VDN98021.1"/>
    </source>
</evidence>
<sequence>MATGLDTDRGSLVVSGEASERLRTLVQQVKDDAIDKEEIVRALNKIYRAVQSLYIAQKREILDNDSEFSDMLNSFDTEDESKSVDGGGKERSTRENANNWSFDVFRLNSLVEGHVLTYVGVKIFRRHRICDTFNIPCRVLEAFLSQLECGYSKYNNPYHNLIHAADVVHTCNSIMEGSGLIDLMTNEEKFAMLFAALIHDFEHAGTTNAYQINVRDIRRLVIEMVLNTDMSLHFSQIKTVTKLIRLPEPIERPKAYSLILHAADISHPTKSWELHEKWTQMLVEEFFNQGDCETARGLPVSPLCDRKTTMVSQSQVGKTLVILKFIKVAEVRQYK</sequence>